<dbReference type="InterPro" id="IPR045275">
    <property type="entry name" value="MscS_archaea/bacteria_type"/>
</dbReference>
<dbReference type="Gene3D" id="1.10.287.1260">
    <property type="match status" value="1"/>
</dbReference>
<dbReference type="Proteomes" id="UP001597092">
    <property type="component" value="Unassembled WGS sequence"/>
</dbReference>
<reference evidence="11 12" key="1">
    <citation type="journal article" date="2019" name="Int. J. Syst. Evol. Microbiol.">
        <title>The Global Catalogue of Microorganisms (GCM) 10K type strain sequencing project: providing services to taxonomists for standard genome sequencing and annotation.</title>
        <authorList>
            <consortium name="The Broad Institute Genomics Platform"/>
            <consortium name="The Broad Institute Genome Sequencing Center for Infectious Disease"/>
            <person name="Wu L."/>
            <person name="Ma J."/>
        </authorList>
    </citation>
    <scope>NUCLEOTIDE SEQUENCE [LARGE SCALE GENOMIC DNA]</scope>
    <source>
        <strain evidence="11 12">CGMCC 1.10387</strain>
    </source>
</reference>
<comment type="caution">
    <text evidence="11">The sequence shown here is derived from an EMBL/GenBank/DDBJ whole genome shotgun (WGS) entry which is preliminary data.</text>
</comment>
<evidence type="ECO:0000256" key="8">
    <source>
        <dbReference type="SAM" id="Phobius"/>
    </source>
</evidence>
<evidence type="ECO:0000256" key="2">
    <source>
        <dbReference type="ARBA" id="ARBA00008017"/>
    </source>
</evidence>
<dbReference type="InterPro" id="IPR010920">
    <property type="entry name" value="LSM_dom_sf"/>
</dbReference>
<feature type="region of interest" description="Disordered" evidence="7">
    <location>
        <begin position="309"/>
        <end position="373"/>
    </location>
</feature>
<dbReference type="InterPro" id="IPR023408">
    <property type="entry name" value="MscS_beta-dom_sf"/>
</dbReference>
<evidence type="ECO:0000259" key="10">
    <source>
        <dbReference type="Pfam" id="PF21082"/>
    </source>
</evidence>
<feature type="transmembrane region" description="Helical" evidence="8">
    <location>
        <begin position="34"/>
        <end position="54"/>
    </location>
</feature>
<dbReference type="SUPFAM" id="SSF82689">
    <property type="entry name" value="Mechanosensitive channel protein MscS (YggB), C-terminal domain"/>
    <property type="match status" value="1"/>
</dbReference>
<sequence length="373" mass="40406">MQSATTPTPTPTPVPDGGRTLAAALPEWLLFPGWRWVLAALIVAVGILVSRYVVRLVGRPVARRFQRQSVAQMALRLVRLGVVLVTLGIAASVLGLEFGDIVLSVTVFSAVLGIVLAPIVGSTINGLFLLADQPFEIGDMIELDDGRRGFVDDITIRYTKMFTLDNTFLVIPNSEIREHLVTNYSAEDERVRLSLDVVVTYESDIDAARRSMCRAAAADDAVIEGGPDIRIGSARYPARPTVLKSDFGDDGVALTLRYWAKMPYKIPSIESRVRGRIWDAFGGSDADIEFAYPHRHLVFDETSGTLDATVGRRAGRGPTVDDGSRQTAFEDRDGVDMGTGSSGSDGESDRGDSSNDDIESEEVGAQTRSPGEE</sequence>
<evidence type="ECO:0000256" key="4">
    <source>
        <dbReference type="ARBA" id="ARBA00022692"/>
    </source>
</evidence>
<dbReference type="GO" id="GO:0005886">
    <property type="term" value="C:plasma membrane"/>
    <property type="evidence" value="ECO:0007669"/>
    <property type="project" value="UniProtKB-SubCell"/>
</dbReference>
<dbReference type="PANTHER" id="PTHR30221:SF1">
    <property type="entry name" value="SMALL-CONDUCTANCE MECHANOSENSITIVE CHANNEL"/>
    <property type="match status" value="1"/>
</dbReference>
<dbReference type="SUPFAM" id="SSF50182">
    <property type="entry name" value="Sm-like ribonucleoproteins"/>
    <property type="match status" value="1"/>
</dbReference>
<dbReference type="Pfam" id="PF21082">
    <property type="entry name" value="MS_channel_3rd"/>
    <property type="match status" value="1"/>
</dbReference>
<dbReference type="Gene3D" id="3.30.70.100">
    <property type="match status" value="1"/>
</dbReference>
<feature type="compositionally biased region" description="Basic and acidic residues" evidence="7">
    <location>
        <begin position="322"/>
        <end position="335"/>
    </location>
</feature>
<evidence type="ECO:0000313" key="11">
    <source>
        <dbReference type="EMBL" id="MFD1687367.1"/>
    </source>
</evidence>
<dbReference type="Pfam" id="PF00924">
    <property type="entry name" value="MS_channel_2nd"/>
    <property type="match status" value="1"/>
</dbReference>
<proteinExistence type="inferred from homology"/>
<feature type="transmembrane region" description="Helical" evidence="8">
    <location>
        <begin position="74"/>
        <end position="95"/>
    </location>
</feature>
<dbReference type="InterPro" id="IPR049278">
    <property type="entry name" value="MS_channel_C"/>
</dbReference>
<dbReference type="PANTHER" id="PTHR30221">
    <property type="entry name" value="SMALL-CONDUCTANCE MECHANOSENSITIVE CHANNEL"/>
    <property type="match status" value="1"/>
</dbReference>
<keyword evidence="5 8" id="KW-1133">Transmembrane helix</keyword>
<accession>A0ABD6E1F0</accession>
<evidence type="ECO:0000256" key="3">
    <source>
        <dbReference type="ARBA" id="ARBA00022475"/>
    </source>
</evidence>
<dbReference type="AlphaFoldDB" id="A0ABD6E1F0"/>
<keyword evidence="6 8" id="KW-0472">Membrane</keyword>
<name>A0ABD6E1F0_9EURY</name>
<keyword evidence="3" id="KW-1003">Cell membrane</keyword>
<feature type="domain" description="Mechanosensitive ion channel MscS C-terminal" evidence="10">
    <location>
        <begin position="195"/>
        <end position="282"/>
    </location>
</feature>
<keyword evidence="12" id="KW-1185">Reference proteome</keyword>
<keyword evidence="4 8" id="KW-0812">Transmembrane</keyword>
<dbReference type="RefSeq" id="WP_256305685.1">
    <property type="nucleotide sequence ID" value="NZ_JANHAW010000001.1"/>
</dbReference>
<evidence type="ECO:0000259" key="9">
    <source>
        <dbReference type="Pfam" id="PF00924"/>
    </source>
</evidence>
<organism evidence="11 12">
    <name type="scientific">Halobellus litoreus</name>
    <dbReference type="NCBI Taxonomy" id="755310"/>
    <lineage>
        <taxon>Archaea</taxon>
        <taxon>Methanobacteriati</taxon>
        <taxon>Methanobacteriota</taxon>
        <taxon>Stenosarchaea group</taxon>
        <taxon>Halobacteria</taxon>
        <taxon>Halobacteriales</taxon>
        <taxon>Haloferacaceae</taxon>
        <taxon>Halobellus</taxon>
    </lineage>
</organism>
<dbReference type="InterPro" id="IPR006685">
    <property type="entry name" value="MscS_channel_2nd"/>
</dbReference>
<feature type="domain" description="Mechanosensitive ion channel MscS" evidence="9">
    <location>
        <begin position="119"/>
        <end position="185"/>
    </location>
</feature>
<feature type="transmembrane region" description="Helical" evidence="8">
    <location>
        <begin position="101"/>
        <end position="130"/>
    </location>
</feature>
<gene>
    <name evidence="11" type="ORF">ACFSAS_17370</name>
</gene>
<comment type="similarity">
    <text evidence="2">Belongs to the MscS (TC 1.A.23) family.</text>
</comment>
<evidence type="ECO:0000256" key="5">
    <source>
        <dbReference type="ARBA" id="ARBA00022989"/>
    </source>
</evidence>
<dbReference type="EMBL" id="JBHUDP010000011">
    <property type="protein sequence ID" value="MFD1687367.1"/>
    <property type="molecule type" value="Genomic_DNA"/>
</dbReference>
<evidence type="ECO:0000256" key="7">
    <source>
        <dbReference type="SAM" id="MobiDB-lite"/>
    </source>
</evidence>
<dbReference type="Gene3D" id="2.30.30.60">
    <property type="match status" value="1"/>
</dbReference>
<evidence type="ECO:0000256" key="1">
    <source>
        <dbReference type="ARBA" id="ARBA00004651"/>
    </source>
</evidence>
<evidence type="ECO:0000313" key="12">
    <source>
        <dbReference type="Proteomes" id="UP001597092"/>
    </source>
</evidence>
<feature type="compositionally biased region" description="Low complexity" evidence="7">
    <location>
        <begin position="336"/>
        <end position="345"/>
    </location>
</feature>
<evidence type="ECO:0000256" key="6">
    <source>
        <dbReference type="ARBA" id="ARBA00023136"/>
    </source>
</evidence>
<comment type="subcellular location">
    <subcellularLocation>
        <location evidence="1">Cell membrane</location>
        <topology evidence="1">Multi-pass membrane protein</topology>
    </subcellularLocation>
</comment>
<dbReference type="InterPro" id="IPR011066">
    <property type="entry name" value="MscS_channel_C_sf"/>
</dbReference>
<protein>
    <submittedName>
        <fullName evidence="11">Mechanosensitive ion channel family protein</fullName>
    </submittedName>
</protein>